<dbReference type="PANTHER" id="PTHR38115:SF1">
    <property type="entry name" value="LIPOCALIN-LIKE DOMAIN-CONTAINING PROTEIN"/>
    <property type="match status" value="1"/>
</dbReference>
<dbReference type="Gene3D" id="2.40.128.20">
    <property type="match status" value="1"/>
</dbReference>
<evidence type="ECO:0008006" key="3">
    <source>
        <dbReference type="Google" id="ProtNLM"/>
    </source>
</evidence>
<dbReference type="Proteomes" id="UP000275078">
    <property type="component" value="Unassembled WGS sequence"/>
</dbReference>
<dbReference type="OrthoDB" id="425354at2759"/>
<gene>
    <name evidence="1" type="ORF">BJ508DRAFT_361927</name>
</gene>
<dbReference type="PANTHER" id="PTHR38115">
    <property type="entry name" value="LIPOCALIN-LIKE DOMAIN-CONTAINING PROTEIN"/>
    <property type="match status" value="1"/>
</dbReference>
<proteinExistence type="predicted"/>
<accession>A0A3N4IAX6</accession>
<dbReference type="EMBL" id="ML119680">
    <property type="protein sequence ID" value="RPA81351.1"/>
    <property type="molecule type" value="Genomic_DNA"/>
</dbReference>
<organism evidence="1 2">
    <name type="scientific">Ascobolus immersus RN42</name>
    <dbReference type="NCBI Taxonomy" id="1160509"/>
    <lineage>
        <taxon>Eukaryota</taxon>
        <taxon>Fungi</taxon>
        <taxon>Dikarya</taxon>
        <taxon>Ascomycota</taxon>
        <taxon>Pezizomycotina</taxon>
        <taxon>Pezizomycetes</taxon>
        <taxon>Pezizales</taxon>
        <taxon>Ascobolaceae</taxon>
        <taxon>Ascobolus</taxon>
    </lineage>
</organism>
<keyword evidence="2" id="KW-1185">Reference proteome</keyword>
<evidence type="ECO:0000313" key="1">
    <source>
        <dbReference type="EMBL" id="RPA81351.1"/>
    </source>
</evidence>
<name>A0A3N4IAX6_ASCIM</name>
<dbReference type="InterPro" id="IPR053037">
    <property type="entry name" value="Pericyclase_pydY-like"/>
</dbReference>
<sequence>MAAPATTTTKDLSGTWVMNKTLSDSVDEILSLQGVGWILRKTITSATVTLTAKHITNAEGVEEINIDQTLTGGIKGTTENRVLDWTPREHTDYIFGTVSSKSRRIPLADKASDAFFSTGWTEDVSADGVINTEAVNTAAGWTAEQVWGFSSEKGGERRHTRKVRITKGDKTLEKVLVYDWISQ</sequence>
<dbReference type="AlphaFoldDB" id="A0A3N4IAX6"/>
<dbReference type="InterPro" id="IPR012674">
    <property type="entry name" value="Calycin"/>
</dbReference>
<reference evidence="1 2" key="1">
    <citation type="journal article" date="2018" name="Nat. Ecol. Evol.">
        <title>Pezizomycetes genomes reveal the molecular basis of ectomycorrhizal truffle lifestyle.</title>
        <authorList>
            <person name="Murat C."/>
            <person name="Payen T."/>
            <person name="Noel B."/>
            <person name="Kuo A."/>
            <person name="Morin E."/>
            <person name="Chen J."/>
            <person name="Kohler A."/>
            <person name="Krizsan K."/>
            <person name="Balestrini R."/>
            <person name="Da Silva C."/>
            <person name="Montanini B."/>
            <person name="Hainaut M."/>
            <person name="Levati E."/>
            <person name="Barry K.W."/>
            <person name="Belfiori B."/>
            <person name="Cichocki N."/>
            <person name="Clum A."/>
            <person name="Dockter R.B."/>
            <person name="Fauchery L."/>
            <person name="Guy J."/>
            <person name="Iotti M."/>
            <person name="Le Tacon F."/>
            <person name="Lindquist E.A."/>
            <person name="Lipzen A."/>
            <person name="Malagnac F."/>
            <person name="Mello A."/>
            <person name="Molinier V."/>
            <person name="Miyauchi S."/>
            <person name="Poulain J."/>
            <person name="Riccioni C."/>
            <person name="Rubini A."/>
            <person name="Sitrit Y."/>
            <person name="Splivallo R."/>
            <person name="Traeger S."/>
            <person name="Wang M."/>
            <person name="Zifcakova L."/>
            <person name="Wipf D."/>
            <person name="Zambonelli A."/>
            <person name="Paolocci F."/>
            <person name="Nowrousian M."/>
            <person name="Ottonello S."/>
            <person name="Baldrian P."/>
            <person name="Spatafora J.W."/>
            <person name="Henrissat B."/>
            <person name="Nagy L.G."/>
            <person name="Aury J.M."/>
            <person name="Wincker P."/>
            <person name="Grigoriev I.V."/>
            <person name="Bonfante P."/>
            <person name="Martin F.M."/>
        </authorList>
    </citation>
    <scope>NUCLEOTIDE SEQUENCE [LARGE SCALE GENOMIC DNA]</scope>
    <source>
        <strain evidence="1 2">RN42</strain>
    </source>
</reference>
<evidence type="ECO:0000313" key="2">
    <source>
        <dbReference type="Proteomes" id="UP000275078"/>
    </source>
</evidence>
<protein>
    <recommendedName>
        <fullName evidence="3">LCCL domain-containing protein</fullName>
    </recommendedName>
</protein>